<sequence length="105" mass="12510">MKDYENEIEYFVLEIRKIAASHQLGLSLNEAKKQVDEILQKMKGTMSDDKLDQAAKWQALLDALKIYNRNTVDPRWAKIINHANYRIKSRLHTAMFYRKRFHESK</sequence>
<name>A0ABU5LJG8_9GAMM</name>
<dbReference type="Proteomes" id="UP001288620">
    <property type="component" value="Unassembled WGS sequence"/>
</dbReference>
<evidence type="ECO:0000313" key="2">
    <source>
        <dbReference type="Proteomes" id="UP001288620"/>
    </source>
</evidence>
<dbReference type="RefSeq" id="WP_322543966.1">
    <property type="nucleotide sequence ID" value="NZ_JAOBTT010000002.1"/>
</dbReference>
<dbReference type="EMBL" id="JAOBTT010000002">
    <property type="protein sequence ID" value="MDZ7280072.1"/>
    <property type="molecule type" value="Genomic_DNA"/>
</dbReference>
<keyword evidence="2" id="KW-1185">Reference proteome</keyword>
<evidence type="ECO:0000313" key="1">
    <source>
        <dbReference type="EMBL" id="MDZ7280072.1"/>
    </source>
</evidence>
<proteinExistence type="predicted"/>
<reference evidence="2" key="1">
    <citation type="submission" date="2023-07" db="EMBL/GenBank/DDBJ databases">
        <title>Structural and functional analysis of rice phyllospheric bacteria for their antimicrobial properties and defense elicitation against blast disease.</title>
        <authorList>
            <person name="Sahu K.P."/>
            <person name="Asharani P."/>
            <person name="Kumar M."/>
            <person name="Reddy B."/>
            <person name="Kumar A."/>
        </authorList>
    </citation>
    <scope>NUCLEOTIDE SEQUENCE [LARGE SCALE GENOMIC DNA]</scope>
    <source>
        <strain evidence="2">OsEp_Plm_30P10</strain>
    </source>
</reference>
<comment type="caution">
    <text evidence="1">The sequence shown here is derived from an EMBL/GenBank/DDBJ whole genome shotgun (WGS) entry which is preliminary data.</text>
</comment>
<protein>
    <submittedName>
        <fullName evidence="1">Uncharacterized protein</fullName>
    </submittedName>
</protein>
<gene>
    <name evidence="1" type="ORF">N4G40_17615</name>
</gene>
<organism evidence="1 2">
    <name type="scientific">Pantoea eucrina</name>
    <dbReference type="NCBI Taxonomy" id="472693"/>
    <lineage>
        <taxon>Bacteria</taxon>
        <taxon>Pseudomonadati</taxon>
        <taxon>Pseudomonadota</taxon>
        <taxon>Gammaproteobacteria</taxon>
        <taxon>Enterobacterales</taxon>
        <taxon>Erwiniaceae</taxon>
        <taxon>Pantoea</taxon>
    </lineage>
</organism>
<accession>A0ABU5LJG8</accession>